<accession>A0A1T4Q8H9</accession>
<dbReference type="OrthoDB" id="2119855at2"/>
<dbReference type="EMBL" id="FUWM01000025">
    <property type="protein sequence ID" value="SJZ99936.1"/>
    <property type="molecule type" value="Genomic_DNA"/>
</dbReference>
<proteinExistence type="predicted"/>
<dbReference type="STRING" id="142842.SAMN02745118_02470"/>
<dbReference type="Proteomes" id="UP000190625">
    <property type="component" value="Unassembled WGS sequence"/>
</dbReference>
<organism evidence="1 2">
    <name type="scientific">Selenihalanaerobacter shriftii</name>
    <dbReference type="NCBI Taxonomy" id="142842"/>
    <lineage>
        <taxon>Bacteria</taxon>
        <taxon>Bacillati</taxon>
        <taxon>Bacillota</taxon>
        <taxon>Clostridia</taxon>
        <taxon>Halanaerobiales</taxon>
        <taxon>Halobacteroidaceae</taxon>
        <taxon>Selenihalanaerobacter</taxon>
    </lineage>
</organism>
<gene>
    <name evidence="1" type="ORF">SAMN02745118_02470</name>
</gene>
<keyword evidence="2" id="KW-1185">Reference proteome</keyword>
<reference evidence="2" key="1">
    <citation type="submission" date="2017-02" db="EMBL/GenBank/DDBJ databases">
        <authorList>
            <person name="Varghese N."/>
            <person name="Submissions S."/>
        </authorList>
    </citation>
    <scope>NUCLEOTIDE SEQUENCE [LARGE SCALE GENOMIC DNA]</scope>
    <source>
        <strain evidence="2">ATCC BAA-73</strain>
    </source>
</reference>
<dbReference type="RefSeq" id="WP_078810899.1">
    <property type="nucleotide sequence ID" value="NZ_FUWM01000025.1"/>
</dbReference>
<dbReference type="AlphaFoldDB" id="A0A1T4Q8H9"/>
<name>A0A1T4Q8H9_9FIRM</name>
<evidence type="ECO:0000313" key="1">
    <source>
        <dbReference type="EMBL" id="SJZ99936.1"/>
    </source>
</evidence>
<sequence length="73" mass="7804">MPFEELLEEQIGDYVEIIITAGGGCCLQEGILCQVGLDNIILIDDDERVEIPFDAIAAVRKEAGGSPLNGIEA</sequence>
<protein>
    <submittedName>
        <fullName evidence="1">Uncharacterized protein</fullName>
    </submittedName>
</protein>
<evidence type="ECO:0000313" key="2">
    <source>
        <dbReference type="Proteomes" id="UP000190625"/>
    </source>
</evidence>